<reference evidence="5 6" key="1">
    <citation type="submission" date="2022-12" db="EMBL/GenBank/DDBJ databases">
        <authorList>
            <person name="Muema E."/>
        </authorList>
    </citation>
    <scope>NUCLEOTIDE SEQUENCE [LARGE SCALE GENOMIC DNA]</scope>
    <source>
        <strain evidence="6">1330</strain>
    </source>
</reference>
<accession>A0ABU8KHD7</accession>
<gene>
    <name evidence="5" type="ORF">O7A05_22150</name>
</gene>
<dbReference type="RefSeq" id="WP_337095087.1">
    <property type="nucleotide sequence ID" value="NZ_JAPYKO010000017.1"/>
</dbReference>
<dbReference type="InterPro" id="IPR036390">
    <property type="entry name" value="WH_DNA-bd_sf"/>
</dbReference>
<keyword evidence="6" id="KW-1185">Reference proteome</keyword>
<evidence type="ECO:0000256" key="3">
    <source>
        <dbReference type="ARBA" id="ARBA00023163"/>
    </source>
</evidence>
<dbReference type="Pfam" id="PF01047">
    <property type="entry name" value="MarR"/>
    <property type="match status" value="1"/>
</dbReference>
<keyword evidence="1" id="KW-0805">Transcription regulation</keyword>
<keyword evidence="2" id="KW-0238">DNA-binding</keyword>
<feature type="domain" description="HTH marR-type" evidence="4">
    <location>
        <begin position="1"/>
        <end position="152"/>
    </location>
</feature>
<dbReference type="SUPFAM" id="SSF46785">
    <property type="entry name" value="Winged helix' DNA-binding domain"/>
    <property type="match status" value="1"/>
</dbReference>
<evidence type="ECO:0000313" key="6">
    <source>
        <dbReference type="Proteomes" id="UP001366503"/>
    </source>
</evidence>
<evidence type="ECO:0000256" key="1">
    <source>
        <dbReference type="ARBA" id="ARBA00023015"/>
    </source>
</evidence>
<dbReference type="PANTHER" id="PTHR33164">
    <property type="entry name" value="TRANSCRIPTIONAL REGULATOR, MARR FAMILY"/>
    <property type="match status" value="1"/>
</dbReference>
<dbReference type="Gene3D" id="1.10.10.10">
    <property type="entry name" value="Winged helix-like DNA-binding domain superfamily/Winged helix DNA-binding domain"/>
    <property type="match status" value="1"/>
</dbReference>
<proteinExistence type="predicted"/>
<dbReference type="InterPro" id="IPR036388">
    <property type="entry name" value="WH-like_DNA-bd_sf"/>
</dbReference>
<name>A0ABU8KHD7_9HYPH</name>
<dbReference type="InterPro" id="IPR039422">
    <property type="entry name" value="MarR/SlyA-like"/>
</dbReference>
<protein>
    <submittedName>
        <fullName evidence="5">MarR family winged helix-turn-helix transcriptional regulator</fullName>
    </submittedName>
</protein>
<dbReference type="SMART" id="SM00347">
    <property type="entry name" value="HTH_MARR"/>
    <property type="match status" value="1"/>
</dbReference>
<dbReference type="EMBL" id="JAPYKO010000017">
    <property type="protein sequence ID" value="MEI9404842.1"/>
    <property type="molecule type" value="Genomic_DNA"/>
</dbReference>
<evidence type="ECO:0000259" key="4">
    <source>
        <dbReference type="PROSITE" id="PS50995"/>
    </source>
</evidence>
<dbReference type="InterPro" id="IPR023187">
    <property type="entry name" value="Tscrpt_reg_MarR-type_CS"/>
</dbReference>
<dbReference type="PROSITE" id="PS01117">
    <property type="entry name" value="HTH_MARR_1"/>
    <property type="match status" value="1"/>
</dbReference>
<dbReference type="InterPro" id="IPR000835">
    <property type="entry name" value="HTH_MarR-typ"/>
</dbReference>
<evidence type="ECO:0000313" key="5">
    <source>
        <dbReference type="EMBL" id="MEI9404842.1"/>
    </source>
</evidence>
<evidence type="ECO:0000256" key="2">
    <source>
        <dbReference type="ARBA" id="ARBA00023125"/>
    </source>
</evidence>
<dbReference type="Proteomes" id="UP001366503">
    <property type="component" value="Unassembled WGS sequence"/>
</dbReference>
<comment type="caution">
    <text evidence="5">The sequence shown here is derived from an EMBL/GenBank/DDBJ whole genome shotgun (WGS) entry which is preliminary data.</text>
</comment>
<keyword evidence="3" id="KW-0804">Transcription</keyword>
<sequence length="156" mass="17368">MPTKRKQDAPQNPTPARSLGDLVGYHLRRASVFDLQGSTAALEEAGLRPISMSVLCNIIERPGISAADICRVLGMQRANIVSVLADLEEKGFLLRDTDKSDQRIQRLYPTDGGREIATKCLALLAEHEEHLLRRLDASERVELLRLLSLVWQPLST</sequence>
<dbReference type="PANTHER" id="PTHR33164:SF89">
    <property type="entry name" value="MARR FAMILY REGULATORY PROTEIN"/>
    <property type="match status" value="1"/>
</dbReference>
<dbReference type="PRINTS" id="PR00598">
    <property type="entry name" value="HTHMARR"/>
</dbReference>
<dbReference type="PROSITE" id="PS50995">
    <property type="entry name" value="HTH_MARR_2"/>
    <property type="match status" value="1"/>
</dbReference>
<organism evidence="5 6">
    <name type="scientific">Mesorhizobium argentiipisi</name>
    <dbReference type="NCBI Taxonomy" id="3015175"/>
    <lineage>
        <taxon>Bacteria</taxon>
        <taxon>Pseudomonadati</taxon>
        <taxon>Pseudomonadota</taxon>
        <taxon>Alphaproteobacteria</taxon>
        <taxon>Hyphomicrobiales</taxon>
        <taxon>Phyllobacteriaceae</taxon>
        <taxon>Mesorhizobium</taxon>
    </lineage>
</organism>